<accession>A0ACB7RT76</accession>
<comment type="caution">
    <text evidence="1">The sequence shown here is derived from an EMBL/GenBank/DDBJ whole genome shotgun (WGS) entry which is preliminary data.</text>
</comment>
<proteinExistence type="predicted"/>
<evidence type="ECO:0000313" key="1">
    <source>
        <dbReference type="EMBL" id="KAH6924906.1"/>
    </source>
</evidence>
<evidence type="ECO:0000313" key="2">
    <source>
        <dbReference type="Proteomes" id="UP000821845"/>
    </source>
</evidence>
<keyword evidence="2" id="KW-1185">Reference proteome</keyword>
<dbReference type="Proteomes" id="UP000821845">
    <property type="component" value="Chromosome 8"/>
</dbReference>
<protein>
    <submittedName>
        <fullName evidence="1">Uncharacterized protein</fullName>
    </submittedName>
</protein>
<dbReference type="EMBL" id="CM023488">
    <property type="protein sequence ID" value="KAH6924906.1"/>
    <property type="molecule type" value="Genomic_DNA"/>
</dbReference>
<gene>
    <name evidence="1" type="ORF">HPB50_026392</name>
</gene>
<name>A0ACB7RT76_HYAAI</name>
<reference evidence="1" key="1">
    <citation type="submission" date="2020-05" db="EMBL/GenBank/DDBJ databases">
        <title>Large-scale comparative analyses of tick genomes elucidate their genetic diversity and vector capacities.</title>
        <authorList>
            <person name="Jia N."/>
            <person name="Wang J."/>
            <person name="Shi W."/>
            <person name="Du L."/>
            <person name="Sun Y."/>
            <person name="Zhan W."/>
            <person name="Jiang J."/>
            <person name="Wang Q."/>
            <person name="Zhang B."/>
            <person name="Ji P."/>
            <person name="Sakyi L.B."/>
            <person name="Cui X."/>
            <person name="Yuan T."/>
            <person name="Jiang B."/>
            <person name="Yang W."/>
            <person name="Lam T.T.-Y."/>
            <person name="Chang Q."/>
            <person name="Ding S."/>
            <person name="Wang X."/>
            <person name="Zhu J."/>
            <person name="Ruan X."/>
            <person name="Zhao L."/>
            <person name="Wei J."/>
            <person name="Que T."/>
            <person name="Du C."/>
            <person name="Cheng J."/>
            <person name="Dai P."/>
            <person name="Han X."/>
            <person name="Huang E."/>
            <person name="Gao Y."/>
            <person name="Liu J."/>
            <person name="Shao H."/>
            <person name="Ye R."/>
            <person name="Li L."/>
            <person name="Wei W."/>
            <person name="Wang X."/>
            <person name="Wang C."/>
            <person name="Yang T."/>
            <person name="Huo Q."/>
            <person name="Li W."/>
            <person name="Guo W."/>
            <person name="Chen H."/>
            <person name="Zhou L."/>
            <person name="Ni X."/>
            <person name="Tian J."/>
            <person name="Zhou Y."/>
            <person name="Sheng Y."/>
            <person name="Liu T."/>
            <person name="Pan Y."/>
            <person name="Xia L."/>
            <person name="Li J."/>
            <person name="Zhao F."/>
            <person name="Cao W."/>
        </authorList>
    </citation>
    <scope>NUCLEOTIDE SEQUENCE</scope>
    <source>
        <strain evidence="1">Hyas-2018</strain>
    </source>
</reference>
<sequence>MSQTRRGSSRSEEPSDVSAVSKTVDAWCPKGEAGLFFAGFRYIGMYNKLIGACFLGGLESTDWTKVYSLQRTWFAAFTLFCVLGSLTVGFAAVLEFQRCTRQLSDADRFHATAYACYVSCVVVEGMVNYAVSLVRAPRLRGLIIKCSKLEMCLRTPPDSKRRTKLYAAGVMAFYAGQITLCLSLAMATDCGVMMLRDKASPLMKIYARGLGAWYILVLVPQCLAPRLCMSYSFAVFRFHLRCIGQEIKECLRSTIITPEQKAEMTEQCRNLLVSLRECMRETGVILGPGLLFTYAYTAALFCAAILYCLLPNVAPVSKIFFLGSGGMHFGSLLLPTALAHCFADDASTSRFASESY</sequence>
<organism evidence="1 2">
    <name type="scientific">Hyalomma asiaticum</name>
    <name type="common">Tick</name>
    <dbReference type="NCBI Taxonomy" id="266040"/>
    <lineage>
        <taxon>Eukaryota</taxon>
        <taxon>Metazoa</taxon>
        <taxon>Ecdysozoa</taxon>
        <taxon>Arthropoda</taxon>
        <taxon>Chelicerata</taxon>
        <taxon>Arachnida</taxon>
        <taxon>Acari</taxon>
        <taxon>Parasitiformes</taxon>
        <taxon>Ixodida</taxon>
        <taxon>Ixodoidea</taxon>
        <taxon>Ixodidae</taxon>
        <taxon>Hyalomminae</taxon>
        <taxon>Hyalomma</taxon>
    </lineage>
</organism>